<dbReference type="InterPro" id="IPR035987">
    <property type="entry name" value="Ribosomal_uS8_sf"/>
</dbReference>
<evidence type="ECO:0000256" key="7">
    <source>
        <dbReference type="ARBA" id="ARBA00071383"/>
    </source>
</evidence>
<dbReference type="FunFam" id="3.30.1490.10:FF:000005">
    <property type="entry name" value="Mitochondrial 40S ribosomal protein S8"/>
    <property type="match status" value="1"/>
</dbReference>
<dbReference type="EMBL" id="BACD03000021">
    <property type="protein sequence ID" value="GAO49271.1"/>
    <property type="molecule type" value="Genomic_DNA"/>
</dbReference>
<dbReference type="Gene3D" id="3.30.1490.10">
    <property type="match status" value="1"/>
</dbReference>
<dbReference type="OMA" id="KYWQNEP"/>
<comment type="caution">
    <text evidence="8">The sequence shown here is derived from an EMBL/GenBank/DDBJ whole genome shotgun (WGS) entry which is preliminary data.</text>
</comment>
<evidence type="ECO:0000313" key="8">
    <source>
        <dbReference type="EMBL" id="GAO49271.1"/>
    </source>
</evidence>
<comment type="subcellular location">
    <subcellularLocation>
        <location evidence="1">Mitochondrion</location>
    </subcellularLocation>
</comment>
<dbReference type="STRING" id="698492.A0A0E9NHU1"/>
<dbReference type="OrthoDB" id="409928at2759"/>
<sequence>MSLVRLANICAHLQNVSTARLKQTCIPQTKAYLEVCLALQRHGFISSITRGTVTAPDKIYTPTTKQNVSGRRLWLEMKYRDNEKVLSQMKLISKPSKKIMMTVRDLKDVIEGKKAGEIAPLNVGEVLLVQTSLGVMDALEAVEKGVGGLALCRVN</sequence>
<keyword evidence="9" id="KW-1185">Reference proteome</keyword>
<evidence type="ECO:0000256" key="5">
    <source>
        <dbReference type="ARBA" id="ARBA00023274"/>
    </source>
</evidence>
<evidence type="ECO:0000256" key="3">
    <source>
        <dbReference type="ARBA" id="ARBA00022980"/>
    </source>
</evidence>
<dbReference type="AlphaFoldDB" id="A0A0E9NHU1"/>
<dbReference type="Gene3D" id="3.30.1370.30">
    <property type="match status" value="1"/>
</dbReference>
<evidence type="ECO:0000256" key="1">
    <source>
        <dbReference type="ARBA" id="ARBA00004173"/>
    </source>
</evidence>
<dbReference type="PANTHER" id="PTHR11758">
    <property type="entry name" value="40S RIBOSOMAL PROTEIN S15A"/>
    <property type="match status" value="1"/>
</dbReference>
<dbReference type="RefSeq" id="XP_019022323.1">
    <property type="nucleotide sequence ID" value="XM_019172012.1"/>
</dbReference>
<dbReference type="GO" id="GO:0003735">
    <property type="term" value="F:structural constituent of ribosome"/>
    <property type="evidence" value="ECO:0007669"/>
    <property type="project" value="InterPro"/>
</dbReference>
<accession>A0A0E9NHU1</accession>
<reference evidence="8 9" key="2">
    <citation type="journal article" date="2014" name="J. Gen. Appl. Microbiol.">
        <title>The early diverging ascomycetous budding yeast Saitoella complicata has three histone deacetylases belonging to the Clr6, Hos2, and Rpd3 lineages.</title>
        <authorList>
            <person name="Nishida H."/>
            <person name="Matsumoto T."/>
            <person name="Kondo S."/>
            <person name="Hamamoto M."/>
            <person name="Yoshikawa H."/>
        </authorList>
    </citation>
    <scope>NUCLEOTIDE SEQUENCE [LARGE SCALE GENOMIC DNA]</scope>
    <source>
        <strain evidence="8 9">NRRL Y-17804</strain>
    </source>
</reference>
<proteinExistence type="inferred from homology"/>
<dbReference type="FunFam" id="3.30.1370.30:FF:000006">
    <property type="entry name" value="40S ribosomal protein S8"/>
    <property type="match status" value="1"/>
</dbReference>
<dbReference type="GO" id="GO:0005739">
    <property type="term" value="C:mitochondrion"/>
    <property type="evidence" value="ECO:0007669"/>
    <property type="project" value="UniProtKB-SubCell"/>
</dbReference>
<comment type="function">
    <text evidence="6">Component of the mitochondrial ribosome (mitoribosome), a dedicated translation machinery responsible for the synthesis of mitochondrial genome-encoded proteins, including at least some of the essential transmembrane subunits of the mitochondrial respiratory chain. The mitoribosomes are attached to the mitochondrial inner membrane and translation products are cotranslationally integrated into the membrane.</text>
</comment>
<dbReference type="GO" id="GO:0005840">
    <property type="term" value="C:ribosome"/>
    <property type="evidence" value="ECO:0007669"/>
    <property type="project" value="UniProtKB-KW"/>
</dbReference>
<dbReference type="SUPFAM" id="SSF56047">
    <property type="entry name" value="Ribosomal protein S8"/>
    <property type="match status" value="1"/>
</dbReference>
<organism evidence="8 9">
    <name type="scientific">Saitoella complicata (strain BCRC 22490 / CBS 7301 / JCM 7358 / NBRC 10748 / NRRL Y-17804)</name>
    <dbReference type="NCBI Taxonomy" id="698492"/>
    <lineage>
        <taxon>Eukaryota</taxon>
        <taxon>Fungi</taxon>
        <taxon>Dikarya</taxon>
        <taxon>Ascomycota</taxon>
        <taxon>Taphrinomycotina</taxon>
        <taxon>Taphrinomycotina incertae sedis</taxon>
        <taxon>Saitoella</taxon>
    </lineage>
</organism>
<keyword evidence="4" id="KW-0496">Mitochondrion</keyword>
<evidence type="ECO:0000256" key="4">
    <source>
        <dbReference type="ARBA" id="ARBA00023128"/>
    </source>
</evidence>
<comment type="similarity">
    <text evidence="2">Belongs to the universal ribosomal protein uS8 family.</text>
</comment>
<dbReference type="Proteomes" id="UP000033140">
    <property type="component" value="Unassembled WGS sequence"/>
</dbReference>
<evidence type="ECO:0000256" key="2">
    <source>
        <dbReference type="ARBA" id="ARBA00006471"/>
    </source>
</evidence>
<protein>
    <recommendedName>
        <fullName evidence="7">Small ribosomal subunit protein uS8m</fullName>
    </recommendedName>
</protein>
<name>A0A0E9NHU1_SAICN</name>
<reference evidence="8 9" key="3">
    <citation type="journal article" date="2015" name="Genome Announc.">
        <title>Draft Genome Sequence of the Archiascomycetous Yeast Saitoella complicata.</title>
        <authorList>
            <person name="Yamauchi K."/>
            <person name="Kondo S."/>
            <person name="Hamamoto M."/>
            <person name="Takahashi Y."/>
            <person name="Ogura Y."/>
            <person name="Hayashi T."/>
            <person name="Nishida H."/>
        </authorList>
    </citation>
    <scope>NUCLEOTIDE SEQUENCE [LARGE SCALE GENOMIC DNA]</scope>
    <source>
        <strain evidence="8 9">NRRL Y-17804</strain>
    </source>
</reference>
<evidence type="ECO:0000256" key="6">
    <source>
        <dbReference type="ARBA" id="ARBA00037226"/>
    </source>
</evidence>
<dbReference type="Pfam" id="PF00410">
    <property type="entry name" value="Ribosomal_S8"/>
    <property type="match status" value="1"/>
</dbReference>
<dbReference type="InterPro" id="IPR000630">
    <property type="entry name" value="Ribosomal_uS8"/>
</dbReference>
<keyword evidence="5" id="KW-0687">Ribonucleoprotein</keyword>
<dbReference type="GO" id="GO:1990904">
    <property type="term" value="C:ribonucleoprotein complex"/>
    <property type="evidence" value="ECO:0007669"/>
    <property type="project" value="UniProtKB-KW"/>
</dbReference>
<keyword evidence="3" id="KW-0689">Ribosomal protein</keyword>
<gene>
    <name evidence="8" type="ORF">G7K_3424-t1</name>
</gene>
<reference evidence="8 9" key="1">
    <citation type="journal article" date="2011" name="J. Gen. Appl. Microbiol.">
        <title>Draft genome sequencing of the enigmatic yeast Saitoella complicata.</title>
        <authorList>
            <person name="Nishida H."/>
            <person name="Hamamoto M."/>
            <person name="Sugiyama J."/>
        </authorList>
    </citation>
    <scope>NUCLEOTIDE SEQUENCE [LARGE SCALE GENOMIC DNA]</scope>
    <source>
        <strain evidence="8 9">NRRL Y-17804</strain>
    </source>
</reference>
<evidence type="ECO:0000313" key="9">
    <source>
        <dbReference type="Proteomes" id="UP000033140"/>
    </source>
</evidence>
<dbReference type="GO" id="GO:0006412">
    <property type="term" value="P:translation"/>
    <property type="evidence" value="ECO:0007669"/>
    <property type="project" value="InterPro"/>
</dbReference>